<evidence type="ECO:0000313" key="1">
    <source>
        <dbReference type="EMBL" id="CAK24974.1"/>
    </source>
</evidence>
<protein>
    <submittedName>
        <fullName evidence="1">Uncharacterized protein</fullName>
    </submittedName>
</protein>
<organism evidence="1 2">
    <name type="scientific">Pseudomonas phage LKA1</name>
    <dbReference type="NCBI Taxonomy" id="386793"/>
    <lineage>
        <taxon>Viruses</taxon>
        <taxon>Duplodnaviria</taxon>
        <taxon>Heunggongvirae</taxon>
        <taxon>Uroviricota</taxon>
        <taxon>Caudoviricetes</taxon>
        <taxon>Autographivirales</taxon>
        <taxon>Autoscriptoviridae</taxon>
        <taxon>Stubburvirus</taxon>
        <taxon>Stubburvirus LKA1</taxon>
    </lineage>
</organism>
<dbReference type="GeneID" id="5687503"/>
<reference evidence="1 2" key="1">
    <citation type="journal article" date="2006" name="J. Bacteriol.">
        <title>Genomic analysis of Pseudomonas aeruginosa phages LKD16 and LKA1: establishment of the phiKMV subgroup within the T7 supergroup.</title>
        <authorList>
            <person name="Ceyssens P.J."/>
            <person name="Lavigne R."/>
            <person name="Mattheus W."/>
            <person name="Chibeu A."/>
            <person name="Hertveldt K."/>
            <person name="Mast J."/>
            <person name="Robben J."/>
            <person name="Volckaert G."/>
        </authorList>
    </citation>
    <scope>NUCLEOTIDE SEQUENCE</scope>
</reference>
<keyword evidence="2" id="KW-1185">Reference proteome</keyword>
<proteinExistence type="predicted"/>
<sequence length="102" mass="11569">MSVDVQEVFNKVIDAGLYWAGEDCEQFMCHALWRALTLHIISHDERTAAGEAIREYVHSIDPLAHALVGALGRKLRHALTTPAMREGNLTELYRDWANRPMP</sequence>
<accession>Q0E608</accession>
<dbReference type="RefSeq" id="YP_001522847.1">
    <property type="nucleotide sequence ID" value="NC_009936.1"/>
</dbReference>
<name>Q0E608_9CAUD</name>
<dbReference type="Proteomes" id="UP000002089">
    <property type="component" value="Segment"/>
</dbReference>
<dbReference type="KEGG" id="vg:5687503"/>
<evidence type="ECO:0000313" key="2">
    <source>
        <dbReference type="Proteomes" id="UP000002089"/>
    </source>
</evidence>
<dbReference type="EMBL" id="AM265639">
    <property type="protein sequence ID" value="CAK24974.1"/>
    <property type="molecule type" value="Genomic_DNA"/>
</dbReference>